<proteinExistence type="predicted"/>
<dbReference type="AlphaFoldDB" id="E2D2M6"/>
<reference evidence="1" key="1">
    <citation type="journal article" date="2010" name="Biopolymers">
        <title>Cloning large natural product gene clusters from the environment: piecing environmental DNA gene clusters back together with TAR.</title>
        <authorList>
            <person name="Kim J.H."/>
            <person name="Feng Z."/>
            <person name="Bauer J.D."/>
            <person name="Kallifidas D."/>
            <person name="Calle P.Y."/>
            <person name="Brady S.F."/>
        </authorList>
    </citation>
    <scope>NUCLEOTIDE SEQUENCE</scope>
</reference>
<dbReference type="EMBL" id="GQ475284">
    <property type="protein sequence ID" value="ADK54890.1"/>
    <property type="molecule type" value="Genomic_DNA"/>
</dbReference>
<name>E2D2M6_9BACT</name>
<evidence type="ECO:0000313" key="1">
    <source>
        <dbReference type="EMBL" id="ADK54890.1"/>
    </source>
</evidence>
<accession>E2D2M6</accession>
<sequence>MAWWRAVPVYRRAEQALTELELFVLEAAATLGSIDATELTEITGLPGTLLPALARRPARAGALIPAPSGYVVDRGRADTVLRDRTVRISEVTHIDLLYLLQTEELVVAGGGNDPLAGLDNRRLDPAYQIPVPQALAEMTRGRFVADMIGAGRVTGLPSGVHAAVVPEPDEPLFAHGFCPVYRAAAVVSEAASTLRTELTLHGESPRRRRDDPGRHRSVTLALDGLRLAGIWSGATDRLTDGEWRQAWSALAPDSPGDPPPATRVAGLTWRFTVRGRHCDDVSRAGRNLSQAIVLAIRRESHTAHLVLELAAADGHAAARIAVDRAIAEAVSAADETTLQRSLEAVTATVPAECRHLLGHEAVLDRLWQLGQFHLAYALRRETDFHYA</sequence>
<organism evidence="1">
    <name type="scientific">uncultured soil bacterium</name>
    <dbReference type="NCBI Taxonomy" id="164851"/>
    <lineage>
        <taxon>Bacteria</taxon>
        <taxon>environmental samples</taxon>
    </lineage>
</organism>
<protein>
    <submittedName>
        <fullName evidence="1">Uncharacterized protein</fullName>
    </submittedName>
</protein>